<accession>A0A6J6ELQ3</accession>
<feature type="domain" description="Cytidyltransferase-like" evidence="8">
    <location>
        <begin position="7"/>
        <end position="160"/>
    </location>
</feature>
<keyword evidence="2" id="KW-0662">Pyridine nucleotide biosynthesis</keyword>
<evidence type="ECO:0000256" key="4">
    <source>
        <dbReference type="ARBA" id="ARBA00022695"/>
    </source>
</evidence>
<dbReference type="InterPro" id="IPR005248">
    <property type="entry name" value="NadD/NMNAT"/>
</dbReference>
<gene>
    <name evidence="9" type="ORF">UFOPK1740_00436</name>
</gene>
<keyword evidence="6" id="KW-0067">ATP-binding</keyword>
<dbReference type="AlphaFoldDB" id="A0A6J6ELQ3"/>
<keyword evidence="3" id="KW-0808">Transferase</keyword>
<evidence type="ECO:0000256" key="7">
    <source>
        <dbReference type="ARBA" id="ARBA00023027"/>
    </source>
</evidence>
<dbReference type="NCBIfam" id="TIGR00125">
    <property type="entry name" value="cyt_tran_rel"/>
    <property type="match status" value="1"/>
</dbReference>
<name>A0A6J6ELQ3_9ZZZZ</name>
<dbReference type="UniPathway" id="UPA00253"/>
<dbReference type="GO" id="GO:0009435">
    <property type="term" value="P:NAD+ biosynthetic process"/>
    <property type="evidence" value="ECO:0007669"/>
    <property type="project" value="UniProtKB-UniPathway"/>
</dbReference>
<dbReference type="GO" id="GO:0005524">
    <property type="term" value="F:ATP binding"/>
    <property type="evidence" value="ECO:0007669"/>
    <property type="project" value="UniProtKB-KW"/>
</dbReference>
<dbReference type="GO" id="GO:0070566">
    <property type="term" value="F:adenylyltransferase activity"/>
    <property type="evidence" value="ECO:0007669"/>
    <property type="project" value="UniProtKB-ARBA"/>
</dbReference>
<dbReference type="Gene3D" id="3.40.50.620">
    <property type="entry name" value="HUPs"/>
    <property type="match status" value="1"/>
</dbReference>
<keyword evidence="5" id="KW-0547">Nucleotide-binding</keyword>
<dbReference type="Pfam" id="PF01467">
    <property type="entry name" value="CTP_transf_like"/>
    <property type="match status" value="1"/>
</dbReference>
<dbReference type="PANTHER" id="PTHR39321">
    <property type="entry name" value="NICOTINATE-NUCLEOTIDE ADENYLYLTRANSFERASE-RELATED"/>
    <property type="match status" value="1"/>
</dbReference>
<dbReference type="SUPFAM" id="SSF52374">
    <property type="entry name" value="Nucleotidylyl transferase"/>
    <property type="match status" value="1"/>
</dbReference>
<comment type="pathway">
    <text evidence="1">Cofactor biosynthesis; NAD(+) biosynthesis.</text>
</comment>
<dbReference type="PANTHER" id="PTHR39321:SF3">
    <property type="entry name" value="PHOSPHOPANTETHEINE ADENYLYLTRANSFERASE"/>
    <property type="match status" value="1"/>
</dbReference>
<sequence length="187" mass="21229">MTSRIGLLGGTFDPIHLGHIAILKTALQQLKLDKMFLIPAGDPWQKQPITSPQHRLAMTKLATESISNVEVLDLEINRSGPTYTFETLEELHKKYEDTEFMLILGSDAVAGIETWQQPNKVKTLARIFVVQRAGDFTQDWRFDRIQMDTIQISSTQIREKVKNKESISDLVPASVEAYILANDLYKN</sequence>
<dbReference type="NCBIfam" id="NF000840">
    <property type="entry name" value="PRK00071.1-3"/>
    <property type="match status" value="1"/>
</dbReference>
<evidence type="ECO:0000259" key="8">
    <source>
        <dbReference type="Pfam" id="PF01467"/>
    </source>
</evidence>
<dbReference type="InterPro" id="IPR014729">
    <property type="entry name" value="Rossmann-like_a/b/a_fold"/>
</dbReference>
<dbReference type="CDD" id="cd02165">
    <property type="entry name" value="NMNAT"/>
    <property type="match status" value="1"/>
</dbReference>
<keyword evidence="7" id="KW-0520">NAD</keyword>
<dbReference type="NCBIfam" id="TIGR00482">
    <property type="entry name" value="nicotinate (nicotinamide) nucleotide adenylyltransferase"/>
    <property type="match status" value="1"/>
</dbReference>
<dbReference type="EMBL" id="CAEZTU010000011">
    <property type="protein sequence ID" value="CAB4573868.1"/>
    <property type="molecule type" value="Genomic_DNA"/>
</dbReference>
<evidence type="ECO:0000256" key="5">
    <source>
        <dbReference type="ARBA" id="ARBA00022741"/>
    </source>
</evidence>
<dbReference type="HAMAP" id="MF_00244">
    <property type="entry name" value="NaMN_adenylyltr"/>
    <property type="match status" value="1"/>
</dbReference>
<proteinExistence type="inferred from homology"/>
<evidence type="ECO:0000256" key="2">
    <source>
        <dbReference type="ARBA" id="ARBA00022642"/>
    </source>
</evidence>
<protein>
    <submittedName>
        <fullName evidence="9">Unannotated protein</fullName>
    </submittedName>
</protein>
<evidence type="ECO:0000256" key="3">
    <source>
        <dbReference type="ARBA" id="ARBA00022679"/>
    </source>
</evidence>
<keyword evidence="4" id="KW-0548">Nucleotidyltransferase</keyword>
<evidence type="ECO:0000256" key="6">
    <source>
        <dbReference type="ARBA" id="ARBA00022840"/>
    </source>
</evidence>
<evidence type="ECO:0000256" key="1">
    <source>
        <dbReference type="ARBA" id="ARBA00004790"/>
    </source>
</evidence>
<organism evidence="9">
    <name type="scientific">freshwater metagenome</name>
    <dbReference type="NCBI Taxonomy" id="449393"/>
    <lineage>
        <taxon>unclassified sequences</taxon>
        <taxon>metagenomes</taxon>
        <taxon>ecological metagenomes</taxon>
    </lineage>
</organism>
<dbReference type="InterPro" id="IPR004821">
    <property type="entry name" value="Cyt_trans-like"/>
</dbReference>
<reference evidence="9" key="1">
    <citation type="submission" date="2020-05" db="EMBL/GenBank/DDBJ databases">
        <authorList>
            <person name="Chiriac C."/>
            <person name="Salcher M."/>
            <person name="Ghai R."/>
            <person name="Kavagutti S V."/>
        </authorList>
    </citation>
    <scope>NUCLEOTIDE SEQUENCE</scope>
</reference>
<evidence type="ECO:0000313" key="9">
    <source>
        <dbReference type="EMBL" id="CAB4573868.1"/>
    </source>
</evidence>